<organism evidence="2 3">
    <name type="scientific">Caballeronia glathei</name>
    <dbReference type="NCBI Taxonomy" id="60547"/>
    <lineage>
        <taxon>Bacteria</taxon>
        <taxon>Pseudomonadati</taxon>
        <taxon>Pseudomonadota</taxon>
        <taxon>Betaproteobacteria</taxon>
        <taxon>Burkholderiales</taxon>
        <taxon>Burkholderiaceae</taxon>
        <taxon>Caballeronia</taxon>
    </lineage>
</organism>
<evidence type="ECO:0008006" key="4">
    <source>
        <dbReference type="Google" id="ProtNLM"/>
    </source>
</evidence>
<sequence>MIPSLRYTLAFVINVVMPAAAYRLALPHYGLLGALVASAIPLLAWVCIDLICSRHFDALSAMVLAAIAMSLLILVSEPSQWLRAVREPLVSGIIGAFFLLSLFARRPLVFYLARSTLARERTGRALEFDTMWQVRPALVKSIRLMTAVWGVGLVSENAGRLWVTYSMDADEAYRLSAFARYATYAGLMGWSIFYRHRYIKRQ</sequence>
<feature type="transmembrane region" description="Helical" evidence="1">
    <location>
        <begin position="31"/>
        <end position="51"/>
    </location>
</feature>
<name>A0A069PDF7_9BURK</name>
<dbReference type="RefSeq" id="WP_035938441.1">
    <property type="nucleotide sequence ID" value="NZ_CADFFX010000049.1"/>
</dbReference>
<keyword evidence="3" id="KW-1185">Reference proteome</keyword>
<keyword evidence="1" id="KW-1133">Transmembrane helix</keyword>
<evidence type="ECO:0000256" key="1">
    <source>
        <dbReference type="SAM" id="Phobius"/>
    </source>
</evidence>
<keyword evidence="1" id="KW-0472">Membrane</keyword>
<proteinExistence type="predicted"/>
<keyword evidence="1" id="KW-0812">Transmembrane</keyword>
<accession>A0A069PDF7</accession>
<feature type="transmembrane region" description="Helical" evidence="1">
    <location>
        <begin position="58"/>
        <end position="76"/>
    </location>
</feature>
<dbReference type="STRING" id="60547.GCA_000751215_05817"/>
<gene>
    <name evidence="2" type="ORF">BG61_37615</name>
</gene>
<dbReference type="Proteomes" id="UP000027466">
    <property type="component" value="Unassembled WGS sequence"/>
</dbReference>
<dbReference type="NCBIfam" id="NF041646">
    <property type="entry name" value="VC0807_fam"/>
    <property type="match status" value="1"/>
</dbReference>
<dbReference type="AlphaFoldDB" id="A0A069PDF7"/>
<feature type="transmembrane region" description="Helical" evidence="1">
    <location>
        <begin position="7"/>
        <end position="25"/>
    </location>
</feature>
<evidence type="ECO:0000313" key="3">
    <source>
        <dbReference type="Proteomes" id="UP000027466"/>
    </source>
</evidence>
<dbReference type="EMBL" id="JFHC01000078">
    <property type="protein sequence ID" value="KDR38718.1"/>
    <property type="molecule type" value="Genomic_DNA"/>
</dbReference>
<reference evidence="2 3" key="1">
    <citation type="submission" date="2014-03" db="EMBL/GenBank/DDBJ databases">
        <title>Draft Genome Sequences of Four Burkholderia Strains.</title>
        <authorList>
            <person name="Liu X.Y."/>
            <person name="Li C.X."/>
            <person name="Xu J.H."/>
        </authorList>
    </citation>
    <scope>NUCLEOTIDE SEQUENCE [LARGE SCALE GENOMIC DNA]</scope>
    <source>
        <strain evidence="2 3">DSM 50014</strain>
    </source>
</reference>
<comment type="caution">
    <text evidence="2">The sequence shown here is derived from an EMBL/GenBank/DDBJ whole genome shotgun (WGS) entry which is preliminary data.</text>
</comment>
<protein>
    <recommendedName>
        <fullName evidence="4">Transmembrane protein</fullName>
    </recommendedName>
</protein>
<evidence type="ECO:0000313" key="2">
    <source>
        <dbReference type="EMBL" id="KDR38718.1"/>
    </source>
</evidence>
<feature type="transmembrane region" description="Helical" evidence="1">
    <location>
        <begin position="88"/>
        <end position="113"/>
    </location>
</feature>